<evidence type="ECO:0000313" key="1">
    <source>
        <dbReference type="EMBL" id="BAN56634.1"/>
    </source>
</evidence>
<dbReference type="GeneID" id="45526262"/>
<gene>
    <name evidence="1" type="ORF">PP4_47810</name>
</gene>
<evidence type="ECO:0000313" key="2">
    <source>
        <dbReference type="Proteomes" id="UP000016702"/>
    </source>
</evidence>
<keyword evidence="2" id="KW-1185">Reference proteome</keyword>
<organism evidence="1 2">
    <name type="scientific">Pseudomonas putida NBRC 14164</name>
    <dbReference type="NCBI Taxonomy" id="1211579"/>
    <lineage>
        <taxon>Bacteria</taxon>
        <taxon>Pseudomonadati</taxon>
        <taxon>Pseudomonadota</taxon>
        <taxon>Gammaproteobacteria</taxon>
        <taxon>Pseudomonadales</taxon>
        <taxon>Pseudomonadaceae</taxon>
        <taxon>Pseudomonas</taxon>
    </lineage>
</organism>
<evidence type="ECO:0008006" key="3">
    <source>
        <dbReference type="Google" id="ProtNLM"/>
    </source>
</evidence>
<dbReference type="EMBL" id="AP013070">
    <property type="protein sequence ID" value="BAN56634.1"/>
    <property type="molecule type" value="Genomic_DNA"/>
</dbReference>
<dbReference type="RefSeq" id="WP_016501720.1">
    <property type="nucleotide sequence ID" value="NC_021505.1"/>
</dbReference>
<reference evidence="1 2" key="1">
    <citation type="journal article" date="2014" name="Genome Announc.">
        <title>The Complete Genome Sequence of Pseudomonas putida NBRC 14164T Confirms High Intraspecies Variation.</title>
        <authorList>
            <person name="Ohji S."/>
            <person name="Yamazoe A."/>
            <person name="Hosoyama A."/>
            <person name="Tsuchikane K."/>
            <person name="Ezaki T."/>
            <person name="Fujita N."/>
        </authorList>
    </citation>
    <scope>NUCLEOTIDE SEQUENCE [LARGE SCALE GENOMIC DNA]</scope>
    <source>
        <strain evidence="1 2">NBRC 14164</strain>
    </source>
</reference>
<accession>A0ABM7ELB1</accession>
<name>A0ABM7ELB1_PSEPU</name>
<proteinExistence type="predicted"/>
<dbReference type="Proteomes" id="UP000016702">
    <property type="component" value="Chromosome"/>
</dbReference>
<protein>
    <recommendedName>
        <fullName evidence="3">Apea-like HEPN domain-containing protein</fullName>
    </recommendedName>
</protein>
<sequence length="395" mass="45126">MSENGEVERDDLELLRADLSKRLNGFASNYPGVDVYELESSRLSREEFPVPEMLLLMLRNVLGWRWSGTGEKIRWTVYGSFKGEPLSIELGKFGLTMRSSPVLDESRRRIEGQLKSAVNLVEQFIKPMLDNQISNGELTIGNHLSEFMSRYEFFRGKADKAFRRADRKAREKPREEGEFPEGIISALMHGYSRSMSAQQEGFYYSVAMVDAYFSALEHRLNLLRAFTGVPLPAEGFKAFMSKTWNEKIDELLGENPSPRARKTLQGMRDIKERIRNPFAHGGYENDKGALHVHIPTIGTIPGNITKYGKSARFSFMPVGVNDHELNCAVFDEVDKLLSTDQLAGPYRLMEAGIDPSFDEKSLCSYRDAISGGDKALERFIDRWHHMWERHANMDY</sequence>